<proteinExistence type="predicted"/>
<sequence>MFELLHARDSIRSVIASLRWRLRPSPAEIRELVFPLPYSSLTSFKLSSLRWRLCLLQLSLIADFLLNKYHRMSFILLLLFCY</sequence>
<accession>A0ABQ7MSX3</accession>
<evidence type="ECO:0000313" key="1">
    <source>
        <dbReference type="EMBL" id="KAG5401799.1"/>
    </source>
</evidence>
<dbReference type="Proteomes" id="UP000823674">
    <property type="component" value="Chromosome A04"/>
</dbReference>
<reference evidence="1 2" key="1">
    <citation type="submission" date="2021-03" db="EMBL/GenBank/DDBJ databases">
        <authorList>
            <person name="King G.J."/>
            <person name="Bancroft I."/>
            <person name="Baten A."/>
            <person name="Bloomfield J."/>
            <person name="Borpatragohain P."/>
            <person name="He Z."/>
            <person name="Irish N."/>
            <person name="Irwin J."/>
            <person name="Liu K."/>
            <person name="Mauleon R.P."/>
            <person name="Moore J."/>
            <person name="Morris R."/>
            <person name="Ostergaard L."/>
            <person name="Wang B."/>
            <person name="Wells R."/>
        </authorList>
    </citation>
    <scope>NUCLEOTIDE SEQUENCE [LARGE SCALE GENOMIC DNA]</scope>
    <source>
        <strain evidence="1">R-o-18</strain>
        <tissue evidence="1">Leaf</tissue>
    </source>
</reference>
<keyword evidence="2" id="KW-1185">Reference proteome</keyword>
<protein>
    <recommendedName>
        <fullName evidence="3">F-box domain-containing protein</fullName>
    </recommendedName>
</protein>
<organism evidence="1 2">
    <name type="scientific">Brassica rapa subsp. trilocularis</name>
    <dbReference type="NCBI Taxonomy" id="1813537"/>
    <lineage>
        <taxon>Eukaryota</taxon>
        <taxon>Viridiplantae</taxon>
        <taxon>Streptophyta</taxon>
        <taxon>Embryophyta</taxon>
        <taxon>Tracheophyta</taxon>
        <taxon>Spermatophyta</taxon>
        <taxon>Magnoliopsida</taxon>
        <taxon>eudicotyledons</taxon>
        <taxon>Gunneridae</taxon>
        <taxon>Pentapetalae</taxon>
        <taxon>rosids</taxon>
        <taxon>malvids</taxon>
        <taxon>Brassicales</taxon>
        <taxon>Brassicaceae</taxon>
        <taxon>Brassiceae</taxon>
        <taxon>Brassica</taxon>
    </lineage>
</organism>
<evidence type="ECO:0008006" key="3">
    <source>
        <dbReference type="Google" id="ProtNLM"/>
    </source>
</evidence>
<gene>
    <name evidence="1" type="primary">A04g507270.1_BraROA</name>
    <name evidence="1" type="ORF">IGI04_016406</name>
</gene>
<dbReference type="EMBL" id="JADBGQ010000004">
    <property type="protein sequence ID" value="KAG5401799.1"/>
    <property type="molecule type" value="Genomic_DNA"/>
</dbReference>
<evidence type="ECO:0000313" key="2">
    <source>
        <dbReference type="Proteomes" id="UP000823674"/>
    </source>
</evidence>
<comment type="caution">
    <text evidence="1">The sequence shown here is derived from an EMBL/GenBank/DDBJ whole genome shotgun (WGS) entry which is preliminary data.</text>
</comment>
<name>A0ABQ7MSX3_BRACM</name>